<comment type="subunit">
    <text evidence="2">Interacts with COX5B; this interaction may contribute to localize PYROXD2 to the inner face of the inner mitochondrial membrane.</text>
</comment>
<evidence type="ECO:0000256" key="3">
    <source>
        <dbReference type="ARBA" id="ARBA00040298"/>
    </source>
</evidence>
<evidence type="ECO:0000256" key="2">
    <source>
        <dbReference type="ARBA" id="ARBA00038825"/>
    </source>
</evidence>
<dbReference type="InterPro" id="IPR002937">
    <property type="entry name" value="Amino_oxidase"/>
</dbReference>
<comment type="function">
    <text evidence="1">Probable oxidoreductase that may play a role as regulator of mitochondrial function.</text>
</comment>
<evidence type="ECO:0000313" key="6">
    <source>
        <dbReference type="Proteomes" id="UP001201161"/>
    </source>
</evidence>
<keyword evidence="6" id="KW-1185">Reference proteome</keyword>
<dbReference type="Proteomes" id="UP001201161">
    <property type="component" value="Unassembled WGS sequence"/>
</dbReference>
<feature type="domain" description="Amine oxidase" evidence="4">
    <location>
        <begin position="20"/>
        <end position="284"/>
    </location>
</feature>
<dbReference type="PANTHER" id="PTHR10668:SF105">
    <property type="entry name" value="DEHYDROGENASE-RELATED"/>
    <property type="match status" value="1"/>
</dbReference>
<organism evidence="5 6">
    <name type="scientific">Nocardioides potassii</name>
    <dbReference type="NCBI Taxonomy" id="2911371"/>
    <lineage>
        <taxon>Bacteria</taxon>
        <taxon>Bacillati</taxon>
        <taxon>Actinomycetota</taxon>
        <taxon>Actinomycetes</taxon>
        <taxon>Propionibacteriales</taxon>
        <taxon>Nocardioidaceae</taxon>
        <taxon>Nocardioides</taxon>
    </lineage>
</organism>
<dbReference type="EMBL" id="JAKJHZ010000006">
    <property type="protein sequence ID" value="MCF6377874.1"/>
    <property type="molecule type" value="Genomic_DNA"/>
</dbReference>
<protein>
    <recommendedName>
        <fullName evidence="3">Pyridine nucleotide-disulfide oxidoreductase domain-containing protein 2</fullName>
    </recommendedName>
</protein>
<sequence>MTAAADRRPDAVVVGAGPNGLVAANLLAGAGWDVVVLEAQPTPGGAVRSDREVHPDFVHDTFSAFYPLAVASHAMTSLHLEDHGLQWEHAPAVLGHPFGDRQWAVLHRDRDRTAAGLEELHPGDGEAWLELCRTWDRVGGPLVDALTSPFPPLRAGARLLPGLARAGGLDTVKQLATPVSSFGREKFGGPAARLLLAGNAGHADFPLASPGSGVFGILMSMLGQTVGFPVPRGGAQALTDALVTRLTSLGGRVETDTPVTRVVVRDGAVAGVLTRDGDWYDTHVVVADVAAPHLFGGIVRAEDLPPRVVRGMQDFELDPGTVKVDWALTGPVPWAGSPAAAPGTVHVADSVEEMTETLSQVASGTIPDRPFLLTGQMTTSDPTRSPAGTESFWAYTHVPQPSRTRGDAADEVTGRWDHDDLERFADRMQARIEARAPGFGGLVAARRVLGPHELEARNANLIGGAVNGGTSQLHQELVFRPVPAMRGRAATGVHGLFLGSASAHPGGGVHGAAGANAARAALWQRRLRALPRRRTARGVR</sequence>
<evidence type="ECO:0000313" key="5">
    <source>
        <dbReference type="EMBL" id="MCF6377874.1"/>
    </source>
</evidence>
<gene>
    <name evidence="5" type="ORF">L2K70_09675</name>
</gene>
<proteinExistence type="predicted"/>
<dbReference type="Pfam" id="PF01593">
    <property type="entry name" value="Amino_oxidase"/>
    <property type="match status" value="1"/>
</dbReference>
<dbReference type="PRINTS" id="PR00411">
    <property type="entry name" value="PNDRDTASEI"/>
</dbReference>
<reference evidence="5 6" key="1">
    <citation type="submission" date="2022-01" db="EMBL/GenBank/DDBJ databases">
        <title>Nocardioides sp. nov., an actinomycete isolated from mining soil.</title>
        <authorList>
            <person name="Liu L."/>
        </authorList>
    </citation>
    <scope>NUCLEOTIDE SEQUENCE [LARGE SCALE GENOMIC DNA]</scope>
    <source>
        <strain evidence="5 6">KLBMP 9356</strain>
    </source>
</reference>
<dbReference type="SUPFAM" id="SSF51905">
    <property type="entry name" value="FAD/NAD(P)-binding domain"/>
    <property type="match status" value="1"/>
</dbReference>
<dbReference type="Gene3D" id="3.50.50.60">
    <property type="entry name" value="FAD/NAD(P)-binding domain"/>
    <property type="match status" value="2"/>
</dbReference>
<evidence type="ECO:0000256" key="1">
    <source>
        <dbReference type="ARBA" id="ARBA00037217"/>
    </source>
</evidence>
<name>A0ABS9HBJ8_9ACTN</name>
<dbReference type="RefSeq" id="WP_236401630.1">
    <property type="nucleotide sequence ID" value="NZ_JAKJHZ010000006.1"/>
</dbReference>
<dbReference type="PANTHER" id="PTHR10668">
    <property type="entry name" value="PHYTOENE DEHYDROGENASE"/>
    <property type="match status" value="1"/>
</dbReference>
<comment type="caution">
    <text evidence="5">The sequence shown here is derived from an EMBL/GenBank/DDBJ whole genome shotgun (WGS) entry which is preliminary data.</text>
</comment>
<evidence type="ECO:0000259" key="4">
    <source>
        <dbReference type="Pfam" id="PF01593"/>
    </source>
</evidence>
<accession>A0ABS9HBJ8</accession>
<dbReference type="InterPro" id="IPR036188">
    <property type="entry name" value="FAD/NAD-bd_sf"/>
</dbReference>